<name>A0AA38RZ64_9PEZI</name>
<dbReference type="SUPFAM" id="SSF48150">
    <property type="entry name" value="DNA-glycosylase"/>
    <property type="match status" value="1"/>
</dbReference>
<dbReference type="PANTHER" id="PTHR21521">
    <property type="entry name" value="AMUN, ISOFORM A"/>
    <property type="match status" value="1"/>
</dbReference>
<evidence type="ECO:0000256" key="1">
    <source>
        <dbReference type="SAM" id="MobiDB-lite"/>
    </source>
</evidence>
<accession>A0AA38RZ64</accession>
<dbReference type="PANTHER" id="PTHR21521:SF0">
    <property type="entry name" value="AMUN, ISOFORM A"/>
    <property type="match status" value="1"/>
</dbReference>
<evidence type="ECO:0000313" key="3">
    <source>
        <dbReference type="Proteomes" id="UP001174691"/>
    </source>
</evidence>
<dbReference type="GO" id="GO:0003824">
    <property type="term" value="F:catalytic activity"/>
    <property type="evidence" value="ECO:0007669"/>
    <property type="project" value="InterPro"/>
</dbReference>
<dbReference type="InterPro" id="IPR011257">
    <property type="entry name" value="DNA_glycosylase"/>
</dbReference>
<proteinExistence type="predicted"/>
<organism evidence="2 3">
    <name type="scientific">Coniochaeta hoffmannii</name>
    <dbReference type="NCBI Taxonomy" id="91930"/>
    <lineage>
        <taxon>Eukaryota</taxon>
        <taxon>Fungi</taxon>
        <taxon>Dikarya</taxon>
        <taxon>Ascomycota</taxon>
        <taxon>Pezizomycotina</taxon>
        <taxon>Sordariomycetes</taxon>
        <taxon>Sordariomycetidae</taxon>
        <taxon>Coniochaetales</taxon>
        <taxon>Coniochaetaceae</taxon>
        <taxon>Coniochaeta</taxon>
    </lineage>
</organism>
<protein>
    <submittedName>
        <fullName evidence="2">Uncharacterized protein</fullName>
    </submittedName>
</protein>
<dbReference type="EMBL" id="JANBVN010000022">
    <property type="protein sequence ID" value="KAJ9161458.1"/>
    <property type="molecule type" value="Genomic_DNA"/>
</dbReference>
<gene>
    <name evidence="2" type="ORF">NKR19_g2261</name>
</gene>
<dbReference type="AlphaFoldDB" id="A0AA38RZ64"/>
<evidence type="ECO:0000313" key="2">
    <source>
        <dbReference type="EMBL" id="KAJ9161458.1"/>
    </source>
</evidence>
<feature type="region of interest" description="Disordered" evidence="1">
    <location>
        <begin position="214"/>
        <end position="293"/>
    </location>
</feature>
<feature type="compositionally biased region" description="Basic and acidic residues" evidence="1">
    <location>
        <begin position="232"/>
        <end position="244"/>
    </location>
</feature>
<sequence length="293" mass="32545">MGNPSIPSAETISAEDFNAYLTNYEDCIKTISASKASKPGDKPLAELDKYRYGDAVANFSGEKPRKQMGLDEVKILVNWKLRHGKFRPTLMKLISSNEPEFVKQTVHEASECYKEKGDVAASLNILTKLKGIGPATASLLLAVLDPERVIFFADEAFYWLCCGGKKAPIKYNAKEYQELCERTRRLCQRLKVKAVDIERVAFVIMTQQDSHVPVGNVAQKKGISPPPRSTGKKTDQTTKQDPKTSKVSPPSKSTVKRAEKQQLPVKRKATSGDGEAVTTTKRRSKRIQQAKEA</sequence>
<dbReference type="Proteomes" id="UP001174691">
    <property type="component" value="Unassembled WGS sequence"/>
</dbReference>
<feature type="compositionally biased region" description="Basic residues" evidence="1">
    <location>
        <begin position="280"/>
        <end position="293"/>
    </location>
</feature>
<dbReference type="GO" id="GO:0006281">
    <property type="term" value="P:DNA repair"/>
    <property type="evidence" value="ECO:0007669"/>
    <property type="project" value="InterPro"/>
</dbReference>
<reference evidence="2" key="1">
    <citation type="submission" date="2022-07" db="EMBL/GenBank/DDBJ databases">
        <title>Fungi with potential for degradation of polypropylene.</title>
        <authorList>
            <person name="Gostincar C."/>
        </authorList>
    </citation>
    <scope>NUCLEOTIDE SEQUENCE</scope>
    <source>
        <strain evidence="2">EXF-13287</strain>
    </source>
</reference>
<keyword evidence="3" id="KW-1185">Reference proteome</keyword>
<comment type="caution">
    <text evidence="2">The sequence shown here is derived from an EMBL/GenBank/DDBJ whole genome shotgun (WGS) entry which is preliminary data.</text>
</comment>